<feature type="transmembrane region" description="Helical" evidence="1">
    <location>
        <begin position="85"/>
        <end position="108"/>
    </location>
</feature>
<feature type="transmembrane region" description="Helical" evidence="1">
    <location>
        <begin position="28"/>
        <end position="49"/>
    </location>
</feature>
<name>A0A173LV82_9MICO</name>
<accession>A0A173LV82</accession>
<organism evidence="2 3">
    <name type="scientific">Aurantimicrobium minutum</name>
    <dbReference type="NCBI Taxonomy" id="708131"/>
    <lineage>
        <taxon>Bacteria</taxon>
        <taxon>Bacillati</taxon>
        <taxon>Actinomycetota</taxon>
        <taxon>Actinomycetes</taxon>
        <taxon>Micrococcales</taxon>
        <taxon>Microbacteriaceae</taxon>
        <taxon>Aurantimicrobium</taxon>
    </lineage>
</organism>
<protein>
    <submittedName>
        <fullName evidence="2">Uncharacterized protein</fullName>
    </submittedName>
</protein>
<evidence type="ECO:0000313" key="3">
    <source>
        <dbReference type="Proteomes" id="UP000243847"/>
    </source>
</evidence>
<evidence type="ECO:0000313" key="2">
    <source>
        <dbReference type="EMBL" id="BAU98749.1"/>
    </source>
</evidence>
<keyword evidence="1" id="KW-1133">Transmembrane helix</keyword>
<dbReference type="Proteomes" id="UP000243847">
    <property type="component" value="Chromosome sequence1"/>
</dbReference>
<dbReference type="AlphaFoldDB" id="A0A173LV82"/>
<keyword evidence="1" id="KW-0812">Transmembrane</keyword>
<dbReference type="EMBL" id="AP017457">
    <property type="protein sequence ID" value="BAU98749.1"/>
    <property type="molecule type" value="Genomic_DNA"/>
</dbReference>
<proteinExistence type="predicted"/>
<feature type="transmembrane region" description="Helical" evidence="1">
    <location>
        <begin position="55"/>
        <end position="78"/>
    </location>
</feature>
<dbReference type="OrthoDB" id="5117309at2"/>
<dbReference type="RefSeq" id="WP_096380359.1">
    <property type="nucleotide sequence ID" value="NZ_AP017457.1"/>
</dbReference>
<dbReference type="GeneID" id="80451390"/>
<gene>
    <name evidence="2" type="ORF">AUMI_12070</name>
</gene>
<feature type="transmembrane region" description="Helical" evidence="1">
    <location>
        <begin position="120"/>
        <end position="140"/>
    </location>
</feature>
<evidence type="ECO:0000256" key="1">
    <source>
        <dbReference type="SAM" id="Phobius"/>
    </source>
</evidence>
<dbReference type="KEGG" id="amin:AUMI_12070"/>
<sequence>MTNPDVAASFPSGGRAVPSSVPVLKRTLAYGFAFAATIAVVGGVIGLLVAGPTAAWSAVIGAAMAGVFLGITALSILIAVRYDIVAFFAIVLGAWLLKFVAFIVAAIALRDQPWINPTALFLSLIAGVISSLVVDVVVVMKTRMPYVSDLK</sequence>
<keyword evidence="1" id="KW-0472">Membrane</keyword>
<reference evidence="2 3" key="1">
    <citation type="journal article" date="2016" name="Genome Announc.">
        <title>Complete Genome Sequence of Aurantimicrobium minutum Type Strain KNCT, a Planktonic Ultramicrobacterium Isolated from River Water.</title>
        <authorList>
            <person name="Nakai R."/>
            <person name="Fujisawa T."/>
            <person name="Nakamura Y."/>
            <person name="Nishide H."/>
            <person name="Uchiyama I."/>
            <person name="Baba T."/>
            <person name="Toyoda A."/>
            <person name="Fujiyama A."/>
            <person name="Naganuma T."/>
            <person name="Niki H."/>
        </authorList>
    </citation>
    <scope>NUCLEOTIDE SEQUENCE [LARGE SCALE GENOMIC DNA]</scope>
    <source>
        <strain evidence="2 3">KNC</strain>
    </source>
</reference>